<dbReference type="AlphaFoldDB" id="A0A7X6M841"/>
<accession>A0A7X6M841</accession>
<dbReference type="PANTHER" id="PTHR46268">
    <property type="entry name" value="STRESS RESPONSE PROTEIN NHAX"/>
    <property type="match status" value="1"/>
</dbReference>
<evidence type="ECO:0000313" key="4">
    <source>
        <dbReference type="Proteomes" id="UP000553209"/>
    </source>
</evidence>
<proteinExistence type="inferred from homology"/>
<name>A0A7X6M841_9ACTN</name>
<reference evidence="3 4" key="1">
    <citation type="submission" date="2020-04" db="EMBL/GenBank/DDBJ databases">
        <title>MicrobeNet Type strains.</title>
        <authorList>
            <person name="Nicholson A.C."/>
        </authorList>
    </citation>
    <scope>NUCLEOTIDE SEQUENCE [LARGE SCALE GENOMIC DNA]</scope>
    <source>
        <strain evidence="3 4">ATCC 23612</strain>
    </source>
</reference>
<feature type="domain" description="UspA" evidence="2">
    <location>
        <begin position="168"/>
        <end position="307"/>
    </location>
</feature>
<evidence type="ECO:0000259" key="2">
    <source>
        <dbReference type="Pfam" id="PF00582"/>
    </source>
</evidence>
<evidence type="ECO:0000256" key="1">
    <source>
        <dbReference type="ARBA" id="ARBA00008791"/>
    </source>
</evidence>
<dbReference type="Proteomes" id="UP000553209">
    <property type="component" value="Unassembled WGS sequence"/>
</dbReference>
<dbReference type="SUPFAM" id="SSF52402">
    <property type="entry name" value="Adenine nucleotide alpha hydrolases-like"/>
    <property type="match status" value="2"/>
</dbReference>
<protein>
    <submittedName>
        <fullName evidence="3">Universal stress protein</fullName>
    </submittedName>
</protein>
<dbReference type="InterPro" id="IPR006015">
    <property type="entry name" value="Universal_stress_UspA"/>
</dbReference>
<dbReference type="Gene3D" id="3.40.50.620">
    <property type="entry name" value="HUPs"/>
    <property type="match status" value="2"/>
</dbReference>
<dbReference type="PRINTS" id="PR01438">
    <property type="entry name" value="UNVRSLSTRESS"/>
</dbReference>
<dbReference type="Pfam" id="PF00582">
    <property type="entry name" value="Usp"/>
    <property type="match status" value="2"/>
</dbReference>
<dbReference type="EMBL" id="JAAXPG010000001">
    <property type="protein sequence ID" value="NKY96466.1"/>
    <property type="molecule type" value="Genomic_DNA"/>
</dbReference>
<keyword evidence="4" id="KW-1185">Reference proteome</keyword>
<organism evidence="3 4">
    <name type="scientific">Nocardiopsis alborubida</name>
    <dbReference type="NCBI Taxonomy" id="146802"/>
    <lineage>
        <taxon>Bacteria</taxon>
        <taxon>Bacillati</taxon>
        <taxon>Actinomycetota</taxon>
        <taxon>Actinomycetes</taxon>
        <taxon>Streptosporangiales</taxon>
        <taxon>Nocardiopsidaceae</taxon>
        <taxon>Nocardiopsis</taxon>
    </lineage>
</organism>
<dbReference type="RefSeq" id="WP_061079408.1">
    <property type="nucleotide sequence ID" value="NZ_JAAXPG010000001.1"/>
</dbReference>
<dbReference type="PANTHER" id="PTHR46268:SF6">
    <property type="entry name" value="UNIVERSAL STRESS PROTEIN UP12"/>
    <property type="match status" value="1"/>
</dbReference>
<gene>
    <name evidence="3" type="ORF">HGB44_02080</name>
</gene>
<comment type="caution">
    <text evidence="3">The sequence shown here is derived from an EMBL/GenBank/DDBJ whole genome shotgun (WGS) entry which is preliminary data.</text>
</comment>
<evidence type="ECO:0000313" key="3">
    <source>
        <dbReference type="EMBL" id="NKY96466.1"/>
    </source>
</evidence>
<comment type="similarity">
    <text evidence="1">Belongs to the universal stress protein A family.</text>
</comment>
<dbReference type="InterPro" id="IPR014729">
    <property type="entry name" value="Rossmann-like_a/b/a_fold"/>
</dbReference>
<sequence>MDGASTTRWVIVGVDGTESSRHALEWSAHQAMLRGLGVRIVAAAGPLASVGVFAGHAHTDPDVAPDVLPDEVDAQGAESLLEYAGDWVARLFPELRVEKRLSYARPVEALLAEASAEGAVAVVVGSRGLSGIVAAFVGSVGIELAARAPVPVIVLPREHASAHGVRGRVIVGIDGSEPSRRAVDFAFAQADFADTELVAVSAWQPLVAFAAATGPIPPELFDDATAAEAARQALEEELAGPRARHAGVPVRTRVVRAHPVIALLEEATPADLIVVGSRGRGGFRGLLLGSVSHSVLHGARGPVAILR</sequence>
<feature type="domain" description="UspA" evidence="2">
    <location>
        <begin position="10"/>
        <end position="156"/>
    </location>
</feature>
<dbReference type="InterPro" id="IPR006016">
    <property type="entry name" value="UspA"/>
</dbReference>